<feature type="transmembrane region" description="Helical" evidence="7">
    <location>
        <begin position="97"/>
        <end position="116"/>
    </location>
</feature>
<dbReference type="RefSeq" id="WP_389363192.1">
    <property type="nucleotide sequence ID" value="NZ_JBIACK010000012.1"/>
</dbReference>
<dbReference type="InterPro" id="IPR035952">
    <property type="entry name" value="Rhomboid-like_sf"/>
</dbReference>
<proteinExistence type="inferred from homology"/>
<evidence type="ECO:0000313" key="9">
    <source>
        <dbReference type="EMBL" id="MFE8703023.1"/>
    </source>
</evidence>
<dbReference type="SUPFAM" id="SSF144091">
    <property type="entry name" value="Rhomboid-like"/>
    <property type="match status" value="1"/>
</dbReference>
<evidence type="ECO:0000313" key="10">
    <source>
        <dbReference type="Proteomes" id="UP001601059"/>
    </source>
</evidence>
<dbReference type="InterPro" id="IPR050925">
    <property type="entry name" value="Rhomboid_protease_S54"/>
</dbReference>
<feature type="transmembrane region" description="Helical" evidence="7">
    <location>
        <begin position="154"/>
        <end position="172"/>
    </location>
</feature>
<keyword evidence="5 7" id="KW-1133">Transmembrane helix</keyword>
<comment type="subcellular location">
    <subcellularLocation>
        <location evidence="1">Membrane</location>
        <topology evidence="1">Multi-pass membrane protein</topology>
    </subcellularLocation>
</comment>
<keyword evidence="6 7" id="KW-0472">Membrane</keyword>
<evidence type="ECO:0000256" key="7">
    <source>
        <dbReference type="SAM" id="Phobius"/>
    </source>
</evidence>
<keyword evidence="4 9" id="KW-0378">Hydrolase</keyword>
<evidence type="ECO:0000256" key="3">
    <source>
        <dbReference type="ARBA" id="ARBA00022692"/>
    </source>
</evidence>
<dbReference type="GO" id="GO:0008233">
    <property type="term" value="F:peptidase activity"/>
    <property type="evidence" value="ECO:0007669"/>
    <property type="project" value="UniProtKB-KW"/>
</dbReference>
<keyword evidence="10" id="KW-1185">Reference proteome</keyword>
<accession>A0ABW6KJI8</accession>
<evidence type="ECO:0000256" key="6">
    <source>
        <dbReference type="ARBA" id="ARBA00023136"/>
    </source>
</evidence>
<dbReference type="Gene3D" id="1.20.1540.10">
    <property type="entry name" value="Rhomboid-like"/>
    <property type="match status" value="1"/>
</dbReference>
<keyword evidence="3 7" id="KW-0812">Transmembrane</keyword>
<reference evidence="9 10" key="1">
    <citation type="submission" date="2024-08" db="EMBL/GenBank/DDBJ databases">
        <title>Two novel Cytobacillus novel species.</title>
        <authorList>
            <person name="Liu G."/>
        </authorList>
    </citation>
    <scope>NUCLEOTIDE SEQUENCE [LARGE SCALE GENOMIC DNA]</scope>
    <source>
        <strain evidence="9 10">FJAT-54145</strain>
    </source>
</reference>
<dbReference type="InterPro" id="IPR022764">
    <property type="entry name" value="Peptidase_S54_rhomboid_dom"/>
</dbReference>
<comment type="caution">
    <text evidence="9">The sequence shown here is derived from an EMBL/GenBank/DDBJ whole genome shotgun (WGS) entry which is preliminary data.</text>
</comment>
<sequence length="241" mass="27133">MFTRTESLKEFMRYYPIVTAILFIHIILYALMVVPIFPNLWLMETLAGVNLYIVQGEVWRLVTPIFVHSGFPHMLFNSFSLVLFGPGLERMLGKKRFIILYLATGILANIATLFIQPLTYTHVGSSGSIFGLFGIYIAIVMFRKDLMSRENSRVILTIAVIGLIMTFVQSNINITAHVFGLIAGFLLGVLTFGKGQEMITTFQSISTRNRRYNRGSSPSFSPRFLLFGGIVLLAILGFLSR</sequence>
<dbReference type="Pfam" id="PF01694">
    <property type="entry name" value="Rhomboid"/>
    <property type="match status" value="1"/>
</dbReference>
<name>A0ABW6KJI8_9BACI</name>
<feature type="transmembrane region" description="Helical" evidence="7">
    <location>
        <begin position="12"/>
        <end position="37"/>
    </location>
</feature>
<evidence type="ECO:0000256" key="5">
    <source>
        <dbReference type="ARBA" id="ARBA00022989"/>
    </source>
</evidence>
<dbReference type="EC" id="3.4.21.-" evidence="9"/>
<evidence type="ECO:0000259" key="8">
    <source>
        <dbReference type="Pfam" id="PF01694"/>
    </source>
</evidence>
<evidence type="ECO:0000256" key="1">
    <source>
        <dbReference type="ARBA" id="ARBA00004141"/>
    </source>
</evidence>
<feature type="transmembrane region" description="Helical" evidence="7">
    <location>
        <begin position="220"/>
        <end position="239"/>
    </location>
</feature>
<feature type="transmembrane region" description="Helical" evidence="7">
    <location>
        <begin position="65"/>
        <end position="85"/>
    </location>
</feature>
<evidence type="ECO:0000256" key="4">
    <source>
        <dbReference type="ARBA" id="ARBA00022801"/>
    </source>
</evidence>
<dbReference type="Proteomes" id="UP001601059">
    <property type="component" value="Unassembled WGS sequence"/>
</dbReference>
<feature type="transmembrane region" description="Helical" evidence="7">
    <location>
        <begin position="122"/>
        <end position="142"/>
    </location>
</feature>
<organism evidence="9 10">
    <name type="scientific">Cytobacillus spartinae</name>
    <dbReference type="NCBI Taxonomy" id="3299023"/>
    <lineage>
        <taxon>Bacteria</taxon>
        <taxon>Bacillati</taxon>
        <taxon>Bacillota</taxon>
        <taxon>Bacilli</taxon>
        <taxon>Bacillales</taxon>
        <taxon>Bacillaceae</taxon>
        <taxon>Cytobacillus</taxon>
    </lineage>
</organism>
<keyword evidence="9" id="KW-0645">Protease</keyword>
<dbReference type="PANTHER" id="PTHR43731:SF14">
    <property type="entry name" value="PRESENILIN-ASSOCIATED RHOMBOID-LIKE PROTEIN, MITOCHONDRIAL"/>
    <property type="match status" value="1"/>
</dbReference>
<gene>
    <name evidence="9" type="ORF">ACFYKX_20650</name>
</gene>
<dbReference type="SMART" id="SM01160">
    <property type="entry name" value="DUF1751"/>
    <property type="match status" value="1"/>
</dbReference>
<dbReference type="EMBL" id="JBIACK010000012">
    <property type="protein sequence ID" value="MFE8703023.1"/>
    <property type="molecule type" value="Genomic_DNA"/>
</dbReference>
<feature type="transmembrane region" description="Helical" evidence="7">
    <location>
        <begin position="178"/>
        <end position="199"/>
    </location>
</feature>
<protein>
    <submittedName>
        <fullName evidence="9">Rhomboid family intramembrane serine protease</fullName>
        <ecNumber evidence="9">3.4.21.-</ecNumber>
    </submittedName>
</protein>
<comment type="similarity">
    <text evidence="2">Belongs to the peptidase S54 family.</text>
</comment>
<dbReference type="PANTHER" id="PTHR43731">
    <property type="entry name" value="RHOMBOID PROTEASE"/>
    <property type="match status" value="1"/>
</dbReference>
<dbReference type="GO" id="GO:0006508">
    <property type="term" value="P:proteolysis"/>
    <property type="evidence" value="ECO:0007669"/>
    <property type="project" value="UniProtKB-KW"/>
</dbReference>
<feature type="domain" description="Peptidase S54 rhomboid" evidence="8">
    <location>
        <begin position="56"/>
        <end position="192"/>
    </location>
</feature>
<evidence type="ECO:0000256" key="2">
    <source>
        <dbReference type="ARBA" id="ARBA00009045"/>
    </source>
</evidence>